<dbReference type="OrthoDB" id="7610038at2759"/>
<dbReference type="Pfam" id="PF01030">
    <property type="entry name" value="Recep_L_domain"/>
    <property type="match status" value="1"/>
</dbReference>
<dbReference type="InterPro" id="IPR000494">
    <property type="entry name" value="Rcpt_L-dom"/>
</dbReference>
<evidence type="ECO:0000313" key="2">
    <source>
        <dbReference type="EMBL" id="CAG5093363.1"/>
    </source>
</evidence>
<evidence type="ECO:0000313" key="3">
    <source>
        <dbReference type="Proteomes" id="UP000786811"/>
    </source>
</evidence>
<dbReference type="AlphaFoldDB" id="A0A8J2HG39"/>
<name>A0A8J2HG39_COTCN</name>
<dbReference type="InterPro" id="IPR036941">
    <property type="entry name" value="Rcpt_L-dom_sf"/>
</dbReference>
<keyword evidence="3" id="KW-1185">Reference proteome</keyword>
<evidence type="ECO:0000259" key="1">
    <source>
        <dbReference type="Pfam" id="PF01030"/>
    </source>
</evidence>
<dbReference type="Gene3D" id="3.80.20.20">
    <property type="entry name" value="Receptor L-domain"/>
    <property type="match status" value="1"/>
</dbReference>
<sequence length="223" mass="24862">MSKFFIITVCQSIDIRNSVTQFSRLKGCRVVEGFVQILLIDHADDSAYANLTFPDLIEITGYLLLYRVNGLRSIGQLFPNLTVIRGHSLFINYALVAFEMMHLQEVGLYSLTDILRGSVRFEKNPMLCYVDTIDWDIIAKAGNGEHVIAHCQLAGQGKTLPSSFYAITGQNVNGVEFNLMSICPRNCSMYQTPYTTPFNDYVGLAGNIMTTRPVAQRGPCGEV</sequence>
<feature type="domain" description="Receptor L-domain" evidence="1">
    <location>
        <begin position="27"/>
        <end position="136"/>
    </location>
</feature>
<keyword evidence="2" id="KW-0675">Receptor</keyword>
<gene>
    <name evidence="2" type="ORF">HICCMSTLAB_LOCUS6768</name>
</gene>
<proteinExistence type="predicted"/>
<organism evidence="2 3">
    <name type="scientific">Cotesia congregata</name>
    <name type="common">Parasitoid wasp</name>
    <name type="synonym">Apanteles congregatus</name>
    <dbReference type="NCBI Taxonomy" id="51543"/>
    <lineage>
        <taxon>Eukaryota</taxon>
        <taxon>Metazoa</taxon>
        <taxon>Ecdysozoa</taxon>
        <taxon>Arthropoda</taxon>
        <taxon>Hexapoda</taxon>
        <taxon>Insecta</taxon>
        <taxon>Pterygota</taxon>
        <taxon>Neoptera</taxon>
        <taxon>Endopterygota</taxon>
        <taxon>Hymenoptera</taxon>
        <taxon>Apocrita</taxon>
        <taxon>Ichneumonoidea</taxon>
        <taxon>Braconidae</taxon>
        <taxon>Microgastrinae</taxon>
        <taxon>Cotesia</taxon>
    </lineage>
</organism>
<dbReference type="SUPFAM" id="SSF52058">
    <property type="entry name" value="L domain-like"/>
    <property type="match status" value="1"/>
</dbReference>
<dbReference type="EMBL" id="CAJNRD030001120">
    <property type="protein sequence ID" value="CAG5093363.1"/>
    <property type="molecule type" value="Genomic_DNA"/>
</dbReference>
<reference evidence="2" key="1">
    <citation type="submission" date="2021-04" db="EMBL/GenBank/DDBJ databases">
        <authorList>
            <person name="Chebbi M.A.C M."/>
        </authorList>
    </citation>
    <scope>NUCLEOTIDE SEQUENCE</scope>
</reference>
<protein>
    <submittedName>
        <fullName evidence="2">Similar to Insulin-like peptide receptor (Branchiostoma lanceolatum)</fullName>
    </submittedName>
</protein>
<dbReference type="Proteomes" id="UP000786811">
    <property type="component" value="Unassembled WGS sequence"/>
</dbReference>
<accession>A0A8J2HG39</accession>
<comment type="caution">
    <text evidence="2">The sequence shown here is derived from an EMBL/GenBank/DDBJ whole genome shotgun (WGS) entry which is preliminary data.</text>
</comment>